<dbReference type="AlphaFoldDB" id="A0AAV8X8Q7"/>
<keyword evidence="1" id="KW-0472">Membrane</keyword>
<protein>
    <submittedName>
        <fullName evidence="2">Uncharacterized protein</fullName>
    </submittedName>
</protein>
<keyword evidence="3" id="KW-1185">Reference proteome</keyword>
<sequence>MRKNAHIKCKLFKSYLKMIQIDEQMNVLSAAVAFLIGIFIDIGARKIPELSLNVMFKEDLV</sequence>
<feature type="transmembrane region" description="Helical" evidence="1">
    <location>
        <begin position="25"/>
        <end position="44"/>
    </location>
</feature>
<evidence type="ECO:0000313" key="3">
    <source>
        <dbReference type="Proteomes" id="UP001162162"/>
    </source>
</evidence>
<keyword evidence="1" id="KW-0812">Transmembrane</keyword>
<organism evidence="2 3">
    <name type="scientific">Aromia moschata</name>
    <dbReference type="NCBI Taxonomy" id="1265417"/>
    <lineage>
        <taxon>Eukaryota</taxon>
        <taxon>Metazoa</taxon>
        <taxon>Ecdysozoa</taxon>
        <taxon>Arthropoda</taxon>
        <taxon>Hexapoda</taxon>
        <taxon>Insecta</taxon>
        <taxon>Pterygota</taxon>
        <taxon>Neoptera</taxon>
        <taxon>Endopterygota</taxon>
        <taxon>Coleoptera</taxon>
        <taxon>Polyphaga</taxon>
        <taxon>Cucujiformia</taxon>
        <taxon>Chrysomeloidea</taxon>
        <taxon>Cerambycidae</taxon>
        <taxon>Cerambycinae</taxon>
        <taxon>Callichromatini</taxon>
        <taxon>Aromia</taxon>
    </lineage>
</organism>
<dbReference type="EMBL" id="JAPWTK010000900">
    <property type="protein sequence ID" value="KAJ8935309.1"/>
    <property type="molecule type" value="Genomic_DNA"/>
</dbReference>
<name>A0AAV8X8Q7_9CUCU</name>
<comment type="caution">
    <text evidence="2">The sequence shown here is derived from an EMBL/GenBank/DDBJ whole genome shotgun (WGS) entry which is preliminary data.</text>
</comment>
<evidence type="ECO:0000256" key="1">
    <source>
        <dbReference type="SAM" id="Phobius"/>
    </source>
</evidence>
<dbReference type="Proteomes" id="UP001162162">
    <property type="component" value="Unassembled WGS sequence"/>
</dbReference>
<accession>A0AAV8X8Q7</accession>
<reference evidence="2" key="1">
    <citation type="journal article" date="2023" name="Insect Mol. Biol.">
        <title>Genome sequencing provides insights into the evolution of gene families encoding plant cell wall-degrading enzymes in longhorned beetles.</title>
        <authorList>
            <person name="Shin N.R."/>
            <person name="Okamura Y."/>
            <person name="Kirsch R."/>
            <person name="Pauchet Y."/>
        </authorList>
    </citation>
    <scope>NUCLEOTIDE SEQUENCE</scope>
    <source>
        <strain evidence="2">AMC_N1</strain>
    </source>
</reference>
<evidence type="ECO:0000313" key="2">
    <source>
        <dbReference type="EMBL" id="KAJ8935309.1"/>
    </source>
</evidence>
<gene>
    <name evidence="2" type="ORF">NQ318_004123</name>
</gene>
<proteinExistence type="predicted"/>
<keyword evidence="1" id="KW-1133">Transmembrane helix</keyword>